<comment type="caution">
    <text evidence="1">The sequence shown here is derived from an EMBL/GenBank/DDBJ whole genome shotgun (WGS) entry which is preliminary data.</text>
</comment>
<dbReference type="PANTHER" id="PTHR34472">
    <property type="entry name" value="SULFUR CARRIER PROTEIN THIS"/>
    <property type="match status" value="1"/>
</dbReference>
<dbReference type="SUPFAM" id="SSF54285">
    <property type="entry name" value="MoaD/ThiS"/>
    <property type="match status" value="1"/>
</dbReference>
<dbReference type="CDD" id="cd00565">
    <property type="entry name" value="Ubl_ThiS"/>
    <property type="match status" value="1"/>
</dbReference>
<evidence type="ECO:0000313" key="2">
    <source>
        <dbReference type="Proteomes" id="UP001501353"/>
    </source>
</evidence>
<name>A0ABP7SNB6_9BURK</name>
<proteinExistence type="predicted"/>
<dbReference type="InterPro" id="IPR010035">
    <property type="entry name" value="Thi_S"/>
</dbReference>
<evidence type="ECO:0008006" key="3">
    <source>
        <dbReference type="Google" id="ProtNLM"/>
    </source>
</evidence>
<dbReference type="Gene3D" id="3.10.20.30">
    <property type="match status" value="1"/>
</dbReference>
<dbReference type="Pfam" id="PF02597">
    <property type="entry name" value="ThiS"/>
    <property type="match status" value="1"/>
</dbReference>
<reference evidence="2" key="1">
    <citation type="journal article" date="2019" name="Int. J. Syst. Evol. Microbiol.">
        <title>The Global Catalogue of Microorganisms (GCM) 10K type strain sequencing project: providing services to taxonomists for standard genome sequencing and annotation.</title>
        <authorList>
            <consortium name="The Broad Institute Genomics Platform"/>
            <consortium name="The Broad Institute Genome Sequencing Center for Infectious Disease"/>
            <person name="Wu L."/>
            <person name="Ma J."/>
        </authorList>
    </citation>
    <scope>NUCLEOTIDE SEQUENCE [LARGE SCALE GENOMIC DNA]</scope>
    <source>
        <strain evidence="2">JCM 16673</strain>
    </source>
</reference>
<dbReference type="Proteomes" id="UP001501353">
    <property type="component" value="Unassembled WGS sequence"/>
</dbReference>
<dbReference type="PANTHER" id="PTHR34472:SF1">
    <property type="entry name" value="SULFUR CARRIER PROTEIN THIS"/>
    <property type="match status" value="1"/>
</dbReference>
<protein>
    <recommendedName>
        <fullName evidence="3">Thiamine biosynthesis protein ThiS</fullName>
    </recommendedName>
</protein>
<dbReference type="InterPro" id="IPR012675">
    <property type="entry name" value="Beta-grasp_dom_sf"/>
</dbReference>
<dbReference type="InterPro" id="IPR003749">
    <property type="entry name" value="ThiS/MoaD-like"/>
</dbReference>
<gene>
    <name evidence="1" type="ORF">GCM10022212_05120</name>
</gene>
<keyword evidence="2" id="KW-1185">Reference proteome</keyword>
<dbReference type="NCBIfam" id="TIGR01683">
    <property type="entry name" value="thiS"/>
    <property type="match status" value="1"/>
</dbReference>
<dbReference type="EMBL" id="BAAAZE010000003">
    <property type="protein sequence ID" value="GAA4013911.1"/>
    <property type="molecule type" value="Genomic_DNA"/>
</dbReference>
<evidence type="ECO:0000313" key="1">
    <source>
        <dbReference type="EMBL" id="GAA4013911.1"/>
    </source>
</evidence>
<organism evidence="1 2">
    <name type="scientific">Actimicrobium antarcticum</name>
    <dbReference type="NCBI Taxonomy" id="1051899"/>
    <lineage>
        <taxon>Bacteria</taxon>
        <taxon>Pseudomonadati</taxon>
        <taxon>Pseudomonadota</taxon>
        <taxon>Betaproteobacteria</taxon>
        <taxon>Burkholderiales</taxon>
        <taxon>Oxalobacteraceae</taxon>
        <taxon>Actimicrobium</taxon>
    </lineage>
</organism>
<sequence>MGASMIEIELNGAPHRIAPGQHLQELIDALALAGQSLAVAVNREIVPRHLWSERVLTSRDRVDVVRAIGGG</sequence>
<accession>A0ABP7SNB6</accession>
<dbReference type="InterPro" id="IPR016155">
    <property type="entry name" value="Mopterin_synth/thiamin_S_b"/>
</dbReference>